<evidence type="ECO:0000313" key="4">
    <source>
        <dbReference type="Proteomes" id="UP001596456"/>
    </source>
</evidence>
<comment type="caution">
    <text evidence="3">The sequence shown here is derived from an EMBL/GenBank/DDBJ whole genome shotgun (WGS) entry which is preliminary data.</text>
</comment>
<dbReference type="NCBIfam" id="TIGR01840">
    <property type="entry name" value="esterase_phb"/>
    <property type="match status" value="1"/>
</dbReference>
<dbReference type="InterPro" id="IPR050955">
    <property type="entry name" value="Plant_Biomass_Hydrol_Est"/>
</dbReference>
<proteinExistence type="predicted"/>
<dbReference type="EMBL" id="JBHTCM010000028">
    <property type="protein sequence ID" value="MFC7335374.1"/>
    <property type="molecule type" value="Genomic_DNA"/>
</dbReference>
<accession>A0ABW2L253</accession>
<evidence type="ECO:0000256" key="1">
    <source>
        <dbReference type="ARBA" id="ARBA00022729"/>
    </source>
</evidence>
<dbReference type="PANTHER" id="PTHR43037">
    <property type="entry name" value="UNNAMED PRODUCT-RELATED"/>
    <property type="match status" value="1"/>
</dbReference>
<keyword evidence="2 3" id="KW-0378">Hydrolase</keyword>
<dbReference type="SUPFAM" id="SSF53474">
    <property type="entry name" value="alpha/beta-Hydrolases"/>
    <property type="match status" value="1"/>
</dbReference>
<dbReference type="PANTHER" id="PTHR43037:SF1">
    <property type="entry name" value="BLL1128 PROTEIN"/>
    <property type="match status" value="1"/>
</dbReference>
<evidence type="ECO:0000256" key="2">
    <source>
        <dbReference type="ARBA" id="ARBA00022801"/>
    </source>
</evidence>
<organism evidence="3 4">
    <name type="scientific">Rhodocista pekingensis</name>
    <dbReference type="NCBI Taxonomy" id="201185"/>
    <lineage>
        <taxon>Bacteria</taxon>
        <taxon>Pseudomonadati</taxon>
        <taxon>Pseudomonadota</taxon>
        <taxon>Alphaproteobacteria</taxon>
        <taxon>Rhodospirillales</taxon>
        <taxon>Azospirillaceae</taxon>
        <taxon>Rhodocista</taxon>
    </lineage>
</organism>
<dbReference type="RefSeq" id="WP_377360960.1">
    <property type="nucleotide sequence ID" value="NZ_JBHTCM010000028.1"/>
</dbReference>
<keyword evidence="1" id="KW-0732">Signal</keyword>
<dbReference type="Pfam" id="PF10503">
    <property type="entry name" value="Esterase_PHB"/>
    <property type="match status" value="1"/>
</dbReference>
<reference evidence="4" key="1">
    <citation type="journal article" date="2019" name="Int. J. Syst. Evol. Microbiol.">
        <title>The Global Catalogue of Microorganisms (GCM) 10K type strain sequencing project: providing services to taxonomists for standard genome sequencing and annotation.</title>
        <authorList>
            <consortium name="The Broad Institute Genomics Platform"/>
            <consortium name="The Broad Institute Genome Sequencing Center for Infectious Disease"/>
            <person name="Wu L."/>
            <person name="Ma J."/>
        </authorList>
    </citation>
    <scope>NUCLEOTIDE SEQUENCE [LARGE SCALE GENOMIC DNA]</scope>
    <source>
        <strain evidence="4">CGMCC 1.16275</strain>
    </source>
</reference>
<dbReference type="Gene3D" id="3.40.50.1820">
    <property type="entry name" value="alpha/beta hydrolase"/>
    <property type="match status" value="1"/>
</dbReference>
<evidence type="ECO:0000313" key="3">
    <source>
        <dbReference type="EMBL" id="MFC7335374.1"/>
    </source>
</evidence>
<dbReference type="Proteomes" id="UP001596456">
    <property type="component" value="Unassembled WGS sequence"/>
</dbReference>
<name>A0ABW2L253_9PROT</name>
<keyword evidence="4" id="KW-1185">Reference proteome</keyword>
<gene>
    <name evidence="3" type="ORF">ACFQPS_19555</name>
</gene>
<dbReference type="InterPro" id="IPR010126">
    <property type="entry name" value="Esterase_phb"/>
</dbReference>
<dbReference type="InterPro" id="IPR029058">
    <property type="entry name" value="AB_hydrolase_fold"/>
</dbReference>
<sequence length="374" mass="39320">MKFDDLMPGMSEATRLTRTGRLVEATALIQRLLGRQPDGRALAPPTADARVLEPPTLDLAAESVRVAEPARPPPESGDGRMTAHRFANAAGSRDYRLFVPAGAPEGPRPLIVMLHGCTQTPEDFAAGTRMNLLAQQHGCIVVWPAQASGANPSGCWNWFRPEDQGRDRGEPAILAGLTREIMRSRDVDPARVYVAGLSAGGAKAAILALAYPELFAAVGVHSGLACGAARDLPGAFTAMRQGTAPGRHVPHGHHGSHGRPVPAIVFHGDRDGTVNPKNGEAVVTQFAGGAVAGAPRVERGRAPGGRSFTRALHAGRDGRVLVEHWTVHGAGHAWAGGSAEGSYTDPRGPDASREMLRFFLEHPTADRAPGGGQS</sequence>
<protein>
    <submittedName>
        <fullName evidence="3">Alpha/beta hydrolase family esterase</fullName>
    </submittedName>
</protein>
<dbReference type="GO" id="GO:0016787">
    <property type="term" value="F:hydrolase activity"/>
    <property type="evidence" value="ECO:0007669"/>
    <property type="project" value="UniProtKB-KW"/>
</dbReference>